<dbReference type="Pfam" id="PF02104">
    <property type="entry name" value="SURF1"/>
    <property type="match status" value="1"/>
</dbReference>
<dbReference type="GO" id="GO:0033617">
    <property type="term" value="P:mitochondrial respiratory chain complex IV assembly"/>
    <property type="evidence" value="ECO:0007669"/>
    <property type="project" value="TreeGrafter"/>
</dbReference>
<gene>
    <name evidence="6" type="primary">SHY1</name>
    <name evidence="6" type="ORF">KQ657_003374</name>
</gene>
<name>A0A9P7VD43_9ASCO</name>
<keyword evidence="5" id="KW-0496">Mitochondrion</keyword>
<dbReference type="CDD" id="cd06662">
    <property type="entry name" value="SURF1"/>
    <property type="match status" value="1"/>
</dbReference>
<comment type="subcellular location">
    <subcellularLocation>
        <location evidence="1">Membrane</location>
    </subcellularLocation>
    <subcellularLocation>
        <location evidence="5">Mitochondrion inner membrane</location>
        <topology evidence="5">Multi-pass membrane protein</topology>
    </subcellularLocation>
</comment>
<proteinExistence type="inferred from homology"/>
<evidence type="ECO:0000256" key="1">
    <source>
        <dbReference type="ARBA" id="ARBA00004370"/>
    </source>
</evidence>
<comment type="similarity">
    <text evidence="5">Belongs to the SURF1 family.</text>
</comment>
<dbReference type="PANTHER" id="PTHR23427">
    <property type="entry name" value="SURFEIT LOCUS PROTEIN"/>
    <property type="match status" value="1"/>
</dbReference>
<keyword evidence="7" id="KW-1185">Reference proteome</keyword>
<dbReference type="EMBL" id="JAHMUF010000003">
    <property type="protein sequence ID" value="KAG7195607.1"/>
    <property type="molecule type" value="Genomic_DNA"/>
</dbReference>
<keyword evidence="5" id="KW-0999">Mitochondrion inner membrane</keyword>
<evidence type="ECO:0000256" key="4">
    <source>
        <dbReference type="ARBA" id="ARBA00023136"/>
    </source>
</evidence>
<dbReference type="PANTHER" id="PTHR23427:SF2">
    <property type="entry name" value="SURFEIT LOCUS PROTEIN 1"/>
    <property type="match status" value="1"/>
</dbReference>
<evidence type="ECO:0000256" key="3">
    <source>
        <dbReference type="ARBA" id="ARBA00022989"/>
    </source>
</evidence>
<dbReference type="InterPro" id="IPR045214">
    <property type="entry name" value="Surf1/Surf4"/>
</dbReference>
<evidence type="ECO:0000256" key="5">
    <source>
        <dbReference type="RuleBase" id="RU363076"/>
    </source>
</evidence>
<dbReference type="RefSeq" id="XP_043051152.1">
    <property type="nucleotide sequence ID" value="XM_043194100.1"/>
</dbReference>
<dbReference type="OrthoDB" id="10040024at2759"/>
<protein>
    <recommendedName>
        <fullName evidence="5">SURF1-like protein</fullName>
    </recommendedName>
</protein>
<dbReference type="AlphaFoldDB" id="A0A9P7VD43"/>
<reference evidence="6" key="1">
    <citation type="submission" date="2021-03" db="EMBL/GenBank/DDBJ databases">
        <authorList>
            <person name="Palmer J.M."/>
        </authorList>
    </citation>
    <scope>NUCLEOTIDE SEQUENCE</scope>
    <source>
        <strain evidence="6">ARV_011</strain>
    </source>
</reference>
<dbReference type="Proteomes" id="UP000790833">
    <property type="component" value="Unassembled WGS sequence"/>
</dbReference>
<dbReference type="GeneID" id="66116748"/>
<evidence type="ECO:0000313" key="6">
    <source>
        <dbReference type="EMBL" id="KAG7195607.1"/>
    </source>
</evidence>
<dbReference type="PROSITE" id="PS50895">
    <property type="entry name" value="SURF1"/>
    <property type="match status" value="1"/>
</dbReference>
<comment type="function">
    <text evidence="5">Probably involved in the biogenesis of the COX complex.</text>
</comment>
<keyword evidence="3 5" id="KW-1133">Transmembrane helix</keyword>
<feature type="transmembrane region" description="Helical" evidence="5">
    <location>
        <begin position="310"/>
        <end position="332"/>
    </location>
</feature>
<sequence>MKGGNQMVSIKRGVKTPTIDWKPIKSGNTSLKKTESDSKSPFARKIFFGLMVAMPIVSFGLGCWQVKRLQWKTTLIANAERELALEPLERLPPNLDPNAVKDFEYRRFKCRGHFDYSQEMFLGPRMKDGMLGYLVIVPFIRADGGKPILVERGWISKDKVVPSTRKGGYLEHLALPEGEIEIVALFRNMPAKSSLQYDHVNGDRLFHVPDVEAMSKQSGALPVYSQMIYDLSDHVEWRKDVQKESDKSKLLMGLLFHGKEGKRSENVEDALFVAHEAAKDQTLRYQEFEFIEQGVPIAATPKVKFTNNHLQYLVTWFGLAFCSAGLLAYNIISRRRYNSAEKIIAAKRKDMGKKW</sequence>
<comment type="caution">
    <text evidence="6">The sequence shown here is derived from an EMBL/GenBank/DDBJ whole genome shotgun (WGS) entry which is preliminary data.</text>
</comment>
<organism evidence="6 7">
    <name type="scientific">Scheffersomyces spartinae</name>
    <dbReference type="NCBI Taxonomy" id="45513"/>
    <lineage>
        <taxon>Eukaryota</taxon>
        <taxon>Fungi</taxon>
        <taxon>Dikarya</taxon>
        <taxon>Ascomycota</taxon>
        <taxon>Saccharomycotina</taxon>
        <taxon>Pichiomycetes</taxon>
        <taxon>Debaryomycetaceae</taxon>
        <taxon>Scheffersomyces</taxon>
    </lineage>
</organism>
<keyword evidence="4 5" id="KW-0472">Membrane</keyword>
<evidence type="ECO:0000256" key="2">
    <source>
        <dbReference type="ARBA" id="ARBA00022692"/>
    </source>
</evidence>
<dbReference type="GO" id="GO:0005743">
    <property type="term" value="C:mitochondrial inner membrane"/>
    <property type="evidence" value="ECO:0007669"/>
    <property type="project" value="UniProtKB-SubCell"/>
</dbReference>
<accession>A0A9P7VD43</accession>
<evidence type="ECO:0000313" key="7">
    <source>
        <dbReference type="Proteomes" id="UP000790833"/>
    </source>
</evidence>
<comment type="caution">
    <text evidence="5">Lacks conserved residue(s) required for the propagation of feature annotation.</text>
</comment>
<dbReference type="InterPro" id="IPR002994">
    <property type="entry name" value="Surf1/Shy1"/>
</dbReference>
<keyword evidence="2 5" id="KW-0812">Transmembrane</keyword>